<dbReference type="Proteomes" id="UP000307440">
    <property type="component" value="Unassembled WGS sequence"/>
</dbReference>
<organism evidence="2 3">
    <name type="scientific">Coprinopsis marcescibilis</name>
    <name type="common">Agaric fungus</name>
    <name type="synonym">Psathyrella marcescibilis</name>
    <dbReference type="NCBI Taxonomy" id="230819"/>
    <lineage>
        <taxon>Eukaryota</taxon>
        <taxon>Fungi</taxon>
        <taxon>Dikarya</taxon>
        <taxon>Basidiomycota</taxon>
        <taxon>Agaricomycotina</taxon>
        <taxon>Agaricomycetes</taxon>
        <taxon>Agaricomycetidae</taxon>
        <taxon>Agaricales</taxon>
        <taxon>Agaricineae</taxon>
        <taxon>Psathyrellaceae</taxon>
        <taxon>Coprinopsis</taxon>
    </lineage>
</organism>
<gene>
    <name evidence="2" type="ORF">FA15DRAFT_711190</name>
</gene>
<proteinExistence type="predicted"/>
<protein>
    <recommendedName>
        <fullName evidence="1">DUF6589 domain-containing protein</fullName>
    </recommendedName>
</protein>
<evidence type="ECO:0000313" key="3">
    <source>
        <dbReference type="Proteomes" id="UP000307440"/>
    </source>
</evidence>
<dbReference type="STRING" id="230819.A0A5C3KB17"/>
<evidence type="ECO:0000259" key="1">
    <source>
        <dbReference type="Pfam" id="PF20231"/>
    </source>
</evidence>
<keyword evidence="3" id="KW-1185">Reference proteome</keyword>
<dbReference type="EMBL" id="ML210581">
    <property type="protein sequence ID" value="TFK17032.1"/>
    <property type="molecule type" value="Genomic_DNA"/>
</dbReference>
<dbReference type="Pfam" id="PF20231">
    <property type="entry name" value="DUF6589"/>
    <property type="match status" value="1"/>
</dbReference>
<evidence type="ECO:0000313" key="2">
    <source>
        <dbReference type="EMBL" id="TFK17032.1"/>
    </source>
</evidence>
<sequence length="147" mass="16807">MLLQEMEDSIKRGHPTRITQTLKFFLPMFYAAGSYNYANETMELLHNVEHDWPKDFATAGVSAMLVNLRGCHEDFKATDIRVKHLNDDIKEHTDGSNATPAVLKKITPALGHIKQSTDTLYEELGIEQTNQKHTHVSQRHDVQPWLP</sequence>
<dbReference type="InterPro" id="IPR046496">
    <property type="entry name" value="DUF6589"/>
</dbReference>
<name>A0A5C3KB17_COPMA</name>
<dbReference type="AlphaFoldDB" id="A0A5C3KB17"/>
<accession>A0A5C3KB17</accession>
<reference evidence="2 3" key="1">
    <citation type="journal article" date="2019" name="Nat. Ecol. Evol.">
        <title>Megaphylogeny resolves global patterns of mushroom evolution.</title>
        <authorList>
            <person name="Varga T."/>
            <person name="Krizsan K."/>
            <person name="Foldi C."/>
            <person name="Dima B."/>
            <person name="Sanchez-Garcia M."/>
            <person name="Sanchez-Ramirez S."/>
            <person name="Szollosi G.J."/>
            <person name="Szarkandi J.G."/>
            <person name="Papp V."/>
            <person name="Albert L."/>
            <person name="Andreopoulos W."/>
            <person name="Angelini C."/>
            <person name="Antonin V."/>
            <person name="Barry K.W."/>
            <person name="Bougher N.L."/>
            <person name="Buchanan P."/>
            <person name="Buyck B."/>
            <person name="Bense V."/>
            <person name="Catcheside P."/>
            <person name="Chovatia M."/>
            <person name="Cooper J."/>
            <person name="Damon W."/>
            <person name="Desjardin D."/>
            <person name="Finy P."/>
            <person name="Geml J."/>
            <person name="Haridas S."/>
            <person name="Hughes K."/>
            <person name="Justo A."/>
            <person name="Karasinski D."/>
            <person name="Kautmanova I."/>
            <person name="Kiss B."/>
            <person name="Kocsube S."/>
            <person name="Kotiranta H."/>
            <person name="LaButti K.M."/>
            <person name="Lechner B.E."/>
            <person name="Liimatainen K."/>
            <person name="Lipzen A."/>
            <person name="Lukacs Z."/>
            <person name="Mihaltcheva S."/>
            <person name="Morgado L.N."/>
            <person name="Niskanen T."/>
            <person name="Noordeloos M.E."/>
            <person name="Ohm R.A."/>
            <person name="Ortiz-Santana B."/>
            <person name="Ovrebo C."/>
            <person name="Racz N."/>
            <person name="Riley R."/>
            <person name="Savchenko A."/>
            <person name="Shiryaev A."/>
            <person name="Soop K."/>
            <person name="Spirin V."/>
            <person name="Szebenyi C."/>
            <person name="Tomsovsky M."/>
            <person name="Tulloss R.E."/>
            <person name="Uehling J."/>
            <person name="Grigoriev I.V."/>
            <person name="Vagvolgyi C."/>
            <person name="Papp T."/>
            <person name="Martin F.M."/>
            <person name="Miettinen O."/>
            <person name="Hibbett D.S."/>
            <person name="Nagy L.G."/>
        </authorList>
    </citation>
    <scope>NUCLEOTIDE SEQUENCE [LARGE SCALE GENOMIC DNA]</scope>
    <source>
        <strain evidence="2 3">CBS 121175</strain>
    </source>
</reference>
<dbReference type="OrthoDB" id="3027524at2759"/>
<feature type="domain" description="DUF6589" evidence="1">
    <location>
        <begin position="1"/>
        <end position="133"/>
    </location>
</feature>